<reference evidence="3" key="1">
    <citation type="submission" date="2018-09" db="EMBL/GenBank/DDBJ databases">
        <authorList>
            <person name="Livingstone P.G."/>
            <person name="Whitworth D.E."/>
        </authorList>
    </citation>
    <scope>NUCLEOTIDE SEQUENCE [LARGE SCALE GENOMIC DNA]</scope>
    <source>
        <strain evidence="3">CA043D</strain>
    </source>
</reference>
<dbReference type="InterPro" id="IPR003593">
    <property type="entry name" value="AAA+_ATPase"/>
</dbReference>
<dbReference type="InterPro" id="IPR011704">
    <property type="entry name" value="ATPase_dyneun-rel_AAA"/>
</dbReference>
<sequence>MTLQFNRTAFDPETVRRRWKTQDTKKLSDEQSRARRYEERDDIVLAVNAAIVTRRPLLVYGPPGSGKSSLAGFVAEVLGWRYYEHVITSRTQALDLLWGFDAIRRLSDAQAKKGSLPANHDYVEPGVLWWAFESGSALRRGAGAGVKLKARPRDPARWGKSPHAVVLLDEIDKADPFVPNDLLIPLDRGSFDVTELNAHIELPRDRQVLLVITTNGERELAPAFLRRCVQLELKAPDLEQLQRIAELHHGPDKGGLYEPVANALLLLQRAAREKRVRPPSTAEFLDAIQACRELRIRPGMGEEWELLTSGLLKKQSTFAGG</sequence>
<dbReference type="EMBL" id="RAWE01000168">
    <property type="protein sequence ID" value="RKG97660.1"/>
    <property type="molecule type" value="Genomic_DNA"/>
</dbReference>
<dbReference type="OrthoDB" id="9783370at2"/>
<proteinExistence type="predicted"/>
<dbReference type="Proteomes" id="UP000268313">
    <property type="component" value="Unassembled WGS sequence"/>
</dbReference>
<evidence type="ECO:0000259" key="1">
    <source>
        <dbReference type="SMART" id="SM00382"/>
    </source>
</evidence>
<dbReference type="SMART" id="SM00382">
    <property type="entry name" value="AAA"/>
    <property type="match status" value="1"/>
</dbReference>
<protein>
    <submittedName>
        <fullName evidence="2">AAA family ATPase</fullName>
    </submittedName>
</protein>
<keyword evidence="3" id="KW-1185">Reference proteome</keyword>
<accession>A0A3A8K0Q2</accession>
<evidence type="ECO:0000313" key="3">
    <source>
        <dbReference type="Proteomes" id="UP000268313"/>
    </source>
</evidence>
<evidence type="ECO:0000313" key="2">
    <source>
        <dbReference type="EMBL" id="RKG97660.1"/>
    </source>
</evidence>
<feature type="domain" description="AAA+ ATPase" evidence="1">
    <location>
        <begin position="53"/>
        <end position="237"/>
    </location>
</feature>
<dbReference type="InterPro" id="IPR027417">
    <property type="entry name" value="P-loop_NTPase"/>
</dbReference>
<dbReference type="GO" id="GO:0005524">
    <property type="term" value="F:ATP binding"/>
    <property type="evidence" value="ECO:0007669"/>
    <property type="project" value="InterPro"/>
</dbReference>
<dbReference type="AlphaFoldDB" id="A0A3A8K0Q2"/>
<organism evidence="2 3">
    <name type="scientific">Corallococcus carmarthensis</name>
    <dbReference type="NCBI Taxonomy" id="2316728"/>
    <lineage>
        <taxon>Bacteria</taxon>
        <taxon>Pseudomonadati</taxon>
        <taxon>Myxococcota</taxon>
        <taxon>Myxococcia</taxon>
        <taxon>Myxococcales</taxon>
        <taxon>Cystobacterineae</taxon>
        <taxon>Myxococcaceae</taxon>
        <taxon>Corallococcus</taxon>
    </lineage>
</organism>
<name>A0A3A8K0Q2_9BACT</name>
<dbReference type="RefSeq" id="WP_120606364.1">
    <property type="nucleotide sequence ID" value="NZ_RAWE01000168.1"/>
</dbReference>
<comment type="caution">
    <text evidence="2">The sequence shown here is derived from an EMBL/GenBank/DDBJ whole genome shotgun (WGS) entry which is preliminary data.</text>
</comment>
<dbReference type="SUPFAM" id="SSF52540">
    <property type="entry name" value="P-loop containing nucleoside triphosphate hydrolases"/>
    <property type="match status" value="1"/>
</dbReference>
<dbReference type="Pfam" id="PF07728">
    <property type="entry name" value="AAA_5"/>
    <property type="match status" value="1"/>
</dbReference>
<dbReference type="Gene3D" id="3.40.50.300">
    <property type="entry name" value="P-loop containing nucleotide triphosphate hydrolases"/>
    <property type="match status" value="1"/>
</dbReference>
<gene>
    <name evidence="2" type="ORF">D7X32_32005</name>
</gene>
<dbReference type="GO" id="GO:0016887">
    <property type="term" value="F:ATP hydrolysis activity"/>
    <property type="evidence" value="ECO:0007669"/>
    <property type="project" value="InterPro"/>
</dbReference>